<sequence length="254" mass="28436">EIHLNIEDARRLGAHGMFYGPDVPPRPDIEMLRPWLRSCEVEHGDGCARPGGVSVPIEEPRNLYAVDVQQRCVTPLAQGSRYLALSYCWPSGGRTLRLLRANHDDLHQPGGLDCHIDLMPKTLLDAIQLTANLSERYLWIDALCIIQDDSVHIASQIVQTGAVYGSAVATIVAAHPVDKGVPDLCTGLPRYGNPQPFVSRRRAIIKGLRLSVPAGNIEHVRGLTRWATRGWKYQEDLLSRRLLYFTPTQVYWQC</sequence>
<accession>A0A6G1HP31</accession>
<dbReference type="PANTHER" id="PTHR33112">
    <property type="entry name" value="DOMAIN PROTEIN, PUTATIVE-RELATED"/>
    <property type="match status" value="1"/>
</dbReference>
<evidence type="ECO:0000313" key="2">
    <source>
        <dbReference type="EMBL" id="KAF2397626.1"/>
    </source>
</evidence>
<dbReference type="Pfam" id="PF06985">
    <property type="entry name" value="HET"/>
    <property type="match status" value="1"/>
</dbReference>
<dbReference type="EMBL" id="ML996702">
    <property type="protein sequence ID" value="KAF2397626.1"/>
    <property type="molecule type" value="Genomic_DNA"/>
</dbReference>
<feature type="non-terminal residue" evidence="2">
    <location>
        <position position="254"/>
    </location>
</feature>
<organism evidence="2 3">
    <name type="scientific">Trichodelitschia bisporula</name>
    <dbReference type="NCBI Taxonomy" id="703511"/>
    <lineage>
        <taxon>Eukaryota</taxon>
        <taxon>Fungi</taxon>
        <taxon>Dikarya</taxon>
        <taxon>Ascomycota</taxon>
        <taxon>Pezizomycotina</taxon>
        <taxon>Dothideomycetes</taxon>
        <taxon>Dothideomycetes incertae sedis</taxon>
        <taxon>Phaeotrichales</taxon>
        <taxon>Phaeotrichaceae</taxon>
        <taxon>Trichodelitschia</taxon>
    </lineage>
</organism>
<feature type="domain" description="Heterokaryon incompatibility" evidence="1">
    <location>
        <begin position="82"/>
        <end position="235"/>
    </location>
</feature>
<dbReference type="InterPro" id="IPR010730">
    <property type="entry name" value="HET"/>
</dbReference>
<dbReference type="OrthoDB" id="2958217at2759"/>
<reference evidence="2" key="1">
    <citation type="journal article" date="2020" name="Stud. Mycol.">
        <title>101 Dothideomycetes genomes: a test case for predicting lifestyles and emergence of pathogens.</title>
        <authorList>
            <person name="Haridas S."/>
            <person name="Albert R."/>
            <person name="Binder M."/>
            <person name="Bloem J."/>
            <person name="Labutti K."/>
            <person name="Salamov A."/>
            <person name="Andreopoulos B."/>
            <person name="Baker S."/>
            <person name="Barry K."/>
            <person name="Bills G."/>
            <person name="Bluhm B."/>
            <person name="Cannon C."/>
            <person name="Castanera R."/>
            <person name="Culley D."/>
            <person name="Daum C."/>
            <person name="Ezra D."/>
            <person name="Gonzalez J."/>
            <person name="Henrissat B."/>
            <person name="Kuo A."/>
            <person name="Liang C."/>
            <person name="Lipzen A."/>
            <person name="Lutzoni F."/>
            <person name="Magnuson J."/>
            <person name="Mondo S."/>
            <person name="Nolan M."/>
            <person name="Ohm R."/>
            <person name="Pangilinan J."/>
            <person name="Park H.-J."/>
            <person name="Ramirez L."/>
            <person name="Alfaro M."/>
            <person name="Sun H."/>
            <person name="Tritt A."/>
            <person name="Yoshinaga Y."/>
            <person name="Zwiers L.-H."/>
            <person name="Turgeon B."/>
            <person name="Goodwin S."/>
            <person name="Spatafora J."/>
            <person name="Crous P."/>
            <person name="Grigoriev I."/>
        </authorList>
    </citation>
    <scope>NUCLEOTIDE SEQUENCE</scope>
    <source>
        <strain evidence="2">CBS 262.69</strain>
    </source>
</reference>
<evidence type="ECO:0000313" key="3">
    <source>
        <dbReference type="Proteomes" id="UP000799640"/>
    </source>
</evidence>
<evidence type="ECO:0000259" key="1">
    <source>
        <dbReference type="Pfam" id="PF06985"/>
    </source>
</evidence>
<gene>
    <name evidence="2" type="ORF">EJ06DRAFT_455145</name>
</gene>
<dbReference type="AlphaFoldDB" id="A0A6G1HP31"/>
<dbReference type="Proteomes" id="UP000799640">
    <property type="component" value="Unassembled WGS sequence"/>
</dbReference>
<protein>
    <submittedName>
        <fullName evidence="2">HET-domain-containing protein</fullName>
    </submittedName>
</protein>
<name>A0A6G1HP31_9PEZI</name>
<proteinExistence type="predicted"/>
<dbReference type="PANTHER" id="PTHR33112:SF12">
    <property type="entry name" value="HETEROKARYON INCOMPATIBILITY DOMAIN-CONTAINING PROTEIN"/>
    <property type="match status" value="1"/>
</dbReference>
<feature type="non-terminal residue" evidence="2">
    <location>
        <position position="1"/>
    </location>
</feature>
<keyword evidence="3" id="KW-1185">Reference proteome</keyword>